<evidence type="ECO:0000313" key="4">
    <source>
        <dbReference type="Proteomes" id="UP000196138"/>
    </source>
</evidence>
<dbReference type="SUPFAM" id="SSF54427">
    <property type="entry name" value="NTF2-like"/>
    <property type="match status" value="1"/>
</dbReference>
<sequence>MTCPNAQHADRTAAAAASPPDALQHAEAQIRDLIEARRLAWNAQDVAGYSRLLAVEAELTSATGKTAQGRDEILRLYLAQRQGVYRTAAITATVVQRIRFVTDEVAVAEASFAMTGVHTAAGVLPLVEGLNSYLLVRRAGSWVIWSMRALPTTAIGP</sequence>
<accession>A0A1Y0EK75</accession>
<dbReference type="InterPro" id="IPR027843">
    <property type="entry name" value="DUF4440"/>
</dbReference>
<proteinExistence type="predicted"/>
<keyword evidence="4" id="KW-1185">Reference proteome</keyword>
<dbReference type="AlphaFoldDB" id="A0A1Y0EK75"/>
<dbReference type="RefSeq" id="WP_087277791.1">
    <property type="nucleotide sequence ID" value="NZ_CP021455.1"/>
</dbReference>
<dbReference type="Proteomes" id="UP000196138">
    <property type="component" value="Chromosome"/>
</dbReference>
<gene>
    <name evidence="3" type="ORF">CCO03_04525</name>
</gene>
<dbReference type="KEGG" id="cser:CCO03_04525"/>
<feature type="domain" description="DUF4440" evidence="2">
    <location>
        <begin position="30"/>
        <end position="144"/>
    </location>
</feature>
<dbReference type="Gene3D" id="3.10.450.50">
    <property type="match status" value="1"/>
</dbReference>
<evidence type="ECO:0000313" key="3">
    <source>
        <dbReference type="EMBL" id="ARU04035.1"/>
    </source>
</evidence>
<reference evidence="3 4" key="1">
    <citation type="submission" date="2017-05" db="EMBL/GenBank/DDBJ databases">
        <authorList>
            <person name="Song R."/>
            <person name="Chenine A.L."/>
            <person name="Ruprecht R.M."/>
        </authorList>
    </citation>
    <scope>NUCLEOTIDE SEQUENCE [LARGE SCALE GENOMIC DNA]</scope>
    <source>
        <strain evidence="3 4">DSM 26136</strain>
    </source>
</reference>
<dbReference type="Pfam" id="PF14534">
    <property type="entry name" value="DUF4440"/>
    <property type="match status" value="1"/>
</dbReference>
<protein>
    <recommendedName>
        <fullName evidence="2">DUF4440 domain-containing protein</fullName>
    </recommendedName>
</protein>
<dbReference type="InterPro" id="IPR032710">
    <property type="entry name" value="NTF2-like_dom_sf"/>
</dbReference>
<dbReference type="EMBL" id="CP021455">
    <property type="protein sequence ID" value="ARU04035.1"/>
    <property type="molecule type" value="Genomic_DNA"/>
</dbReference>
<feature type="region of interest" description="Disordered" evidence="1">
    <location>
        <begin position="1"/>
        <end position="20"/>
    </location>
</feature>
<dbReference type="InterPro" id="IPR011944">
    <property type="entry name" value="Steroid_delta5-4_isomerase"/>
</dbReference>
<evidence type="ECO:0000259" key="2">
    <source>
        <dbReference type="Pfam" id="PF14534"/>
    </source>
</evidence>
<dbReference type="NCBIfam" id="TIGR02246">
    <property type="entry name" value="SgcJ/EcaC family oxidoreductase"/>
    <property type="match status" value="1"/>
</dbReference>
<name>A0A1Y0EK75_9BURK</name>
<organism evidence="3 4">
    <name type="scientific">Comamonas serinivorans</name>
    <dbReference type="NCBI Taxonomy" id="1082851"/>
    <lineage>
        <taxon>Bacteria</taxon>
        <taxon>Pseudomonadati</taxon>
        <taxon>Pseudomonadota</taxon>
        <taxon>Betaproteobacteria</taxon>
        <taxon>Burkholderiales</taxon>
        <taxon>Comamonadaceae</taxon>
        <taxon>Comamonas</taxon>
    </lineage>
</organism>
<evidence type="ECO:0000256" key="1">
    <source>
        <dbReference type="SAM" id="MobiDB-lite"/>
    </source>
</evidence>